<feature type="transmembrane region" description="Helical" evidence="10">
    <location>
        <begin position="147"/>
        <end position="169"/>
    </location>
</feature>
<dbReference type="EMBL" id="KU291841">
    <property type="protein sequence ID" value="AOE48091.1"/>
    <property type="molecule type" value="mRNA"/>
</dbReference>
<dbReference type="GO" id="GO:0005886">
    <property type="term" value="C:plasma membrane"/>
    <property type="evidence" value="ECO:0007669"/>
    <property type="project" value="UniProtKB-SubCell"/>
</dbReference>
<feature type="transmembrane region" description="Helical" evidence="10">
    <location>
        <begin position="244"/>
        <end position="270"/>
    </location>
</feature>
<evidence type="ECO:0000256" key="4">
    <source>
        <dbReference type="ARBA" id="ARBA00022692"/>
    </source>
</evidence>
<dbReference type="AlphaFoldDB" id="A0A1B3B7A5"/>
<evidence type="ECO:0000313" key="11">
    <source>
        <dbReference type="EMBL" id="AOE48091.1"/>
    </source>
</evidence>
<feature type="transmembrane region" description="Helical" evidence="10">
    <location>
        <begin position="120"/>
        <end position="141"/>
    </location>
</feature>
<keyword evidence="8 10" id="KW-0675">Receptor</keyword>
<keyword evidence="4 10" id="KW-0812">Transmembrane</keyword>
<accession>A0A1B3B7A5</accession>
<feature type="transmembrane region" description="Helical" evidence="10">
    <location>
        <begin position="57"/>
        <end position="79"/>
    </location>
</feature>
<reference evidence="11" key="2">
    <citation type="journal article" date="2016" name="PLoS ONE">
        <title>Molecular Characterization and Sex Distribution of Chemosensory Receptor Gene Family Based on Transcriptome Analysis of Scaeva pyrastri.</title>
        <authorList>
            <person name="Li X.M."/>
            <person name="Zhu X.Y."/>
            <person name="He P."/>
            <person name="Xu L."/>
            <person name="Sun L."/>
            <person name="Chen L."/>
            <person name="Wang Z.Q."/>
            <person name="Deng D.G."/>
            <person name="Zhang Y.N."/>
        </authorList>
    </citation>
    <scope>NUCLEOTIDE SEQUENCE</scope>
</reference>
<name>A0A1B3B7A5_SCAPY</name>
<evidence type="ECO:0000256" key="10">
    <source>
        <dbReference type="RuleBase" id="RU351113"/>
    </source>
</evidence>
<organism evidence="11">
    <name type="scientific">Scaeva pyrastri</name>
    <name type="common">Hoverfly</name>
    <name type="synonym">Musca pyrastri</name>
    <dbReference type="NCBI Taxonomy" id="219539"/>
    <lineage>
        <taxon>Eukaryota</taxon>
        <taxon>Metazoa</taxon>
        <taxon>Ecdysozoa</taxon>
        <taxon>Arthropoda</taxon>
        <taxon>Hexapoda</taxon>
        <taxon>Insecta</taxon>
        <taxon>Pterygota</taxon>
        <taxon>Neoptera</taxon>
        <taxon>Endopterygota</taxon>
        <taxon>Diptera</taxon>
        <taxon>Brachycera</taxon>
        <taxon>Muscomorpha</taxon>
        <taxon>Syrphoidea</taxon>
        <taxon>Syrphidae</taxon>
        <taxon>Syrphinae</taxon>
        <taxon>Syrphini</taxon>
        <taxon>Scaeva</taxon>
    </lineage>
</organism>
<evidence type="ECO:0000256" key="3">
    <source>
        <dbReference type="ARBA" id="ARBA00022606"/>
    </source>
</evidence>
<evidence type="ECO:0000256" key="9">
    <source>
        <dbReference type="ARBA" id="ARBA00023224"/>
    </source>
</evidence>
<evidence type="ECO:0000256" key="8">
    <source>
        <dbReference type="ARBA" id="ARBA00023170"/>
    </source>
</evidence>
<keyword evidence="9 10" id="KW-0807">Transducer</keyword>
<keyword evidence="2" id="KW-1003">Cell membrane</keyword>
<keyword evidence="7 10" id="KW-0472">Membrane</keyword>
<feature type="transmembrane region" description="Helical" evidence="10">
    <location>
        <begin position="30"/>
        <end position="51"/>
    </location>
</feature>
<sequence>MLFENIPILSINVKIWKFWSVILSHTWRRYIFVGPIAIMNVLQFVFLYQKWGEVDTFILNAFYAMAIFNSLLRTVMVIFNRARFEKFMTELAALYVDIEESNNQSAIETLKKATEESRKISTFNLTASFFDLIGALLYPVFSKTKVHPFGVAIPGIDVTLFPFYEIIYFMQLSFPVILTSMYMPFVSLFVSFAMFGTAALKNIQMQLRNLYSLNQSEEQMYHDLIACISYHARIMRFVEDLNSLVTYILFAEFMIYSVILCALLFCLNIIESVMQKIAVVMYIMTMLYVLFTYYWQANELLTESIKVSVAAYDVEWFHCSGRFKKTLLCFIMRTQKPLVIMLGNVYPMSLETFQSLLNASYSYFTLLREAYK</sequence>
<dbReference type="Pfam" id="PF02949">
    <property type="entry name" value="7tm_6"/>
    <property type="match status" value="1"/>
</dbReference>
<feature type="transmembrane region" description="Helical" evidence="10">
    <location>
        <begin position="277"/>
        <end position="295"/>
    </location>
</feature>
<dbReference type="InterPro" id="IPR004117">
    <property type="entry name" value="7tm6_olfct_rcpt"/>
</dbReference>
<keyword evidence="5 10" id="KW-0552">Olfaction</keyword>
<protein>
    <recommendedName>
        <fullName evidence="10">Odorant receptor</fullName>
    </recommendedName>
</protein>
<comment type="similarity">
    <text evidence="10">Belongs to the insect chemoreceptor superfamily. Heteromeric odorant receptor channel (TC 1.A.69) family.</text>
</comment>
<evidence type="ECO:0000256" key="5">
    <source>
        <dbReference type="ARBA" id="ARBA00022725"/>
    </source>
</evidence>
<dbReference type="PANTHER" id="PTHR21137:SF3">
    <property type="entry name" value="ODORANT RECEPTOR 30A-RELATED"/>
    <property type="match status" value="1"/>
</dbReference>
<comment type="subcellular location">
    <subcellularLocation>
        <location evidence="1 10">Cell membrane</location>
        <topology evidence="1 10">Multi-pass membrane protein</topology>
    </subcellularLocation>
</comment>
<keyword evidence="3 10" id="KW-0716">Sensory transduction</keyword>
<dbReference type="PANTHER" id="PTHR21137">
    <property type="entry name" value="ODORANT RECEPTOR"/>
    <property type="match status" value="1"/>
</dbReference>
<reference evidence="11" key="1">
    <citation type="submission" date="2015-12" db="EMBL/GenBank/DDBJ databases">
        <authorList>
            <person name="Shamseldin A."/>
            <person name="Moawad H."/>
            <person name="Abd El-Rahim W.M."/>
            <person name="Sadowsky M.J."/>
        </authorList>
    </citation>
    <scope>NUCLEOTIDE SEQUENCE</scope>
</reference>
<evidence type="ECO:0000256" key="2">
    <source>
        <dbReference type="ARBA" id="ARBA00022475"/>
    </source>
</evidence>
<evidence type="ECO:0000256" key="6">
    <source>
        <dbReference type="ARBA" id="ARBA00022989"/>
    </source>
</evidence>
<evidence type="ECO:0000256" key="1">
    <source>
        <dbReference type="ARBA" id="ARBA00004651"/>
    </source>
</evidence>
<keyword evidence="6 10" id="KW-1133">Transmembrane helix</keyword>
<dbReference type="GO" id="GO:0007165">
    <property type="term" value="P:signal transduction"/>
    <property type="evidence" value="ECO:0007669"/>
    <property type="project" value="UniProtKB-KW"/>
</dbReference>
<feature type="transmembrane region" description="Helical" evidence="10">
    <location>
        <begin position="181"/>
        <end position="200"/>
    </location>
</feature>
<evidence type="ECO:0000256" key="7">
    <source>
        <dbReference type="ARBA" id="ARBA00023136"/>
    </source>
</evidence>
<proteinExistence type="evidence at transcript level"/>
<dbReference type="GO" id="GO:0005549">
    <property type="term" value="F:odorant binding"/>
    <property type="evidence" value="ECO:0007669"/>
    <property type="project" value="InterPro"/>
</dbReference>
<dbReference type="GO" id="GO:0004984">
    <property type="term" value="F:olfactory receptor activity"/>
    <property type="evidence" value="ECO:0007669"/>
    <property type="project" value="InterPro"/>
</dbReference>